<proteinExistence type="predicted"/>
<accession>A0AAW8Q750</accession>
<dbReference type="RefSeq" id="WP_159404150.1">
    <property type="nucleotide sequence ID" value="NZ_CP034285.1"/>
</dbReference>
<dbReference type="Proteomes" id="UP001253193">
    <property type="component" value="Unassembled WGS sequence"/>
</dbReference>
<protein>
    <submittedName>
        <fullName evidence="2">DUF4007 family protein</fullName>
    </submittedName>
</protein>
<comment type="caution">
    <text evidence="2">The sequence shown here is derived from an EMBL/GenBank/DDBJ whole genome shotgun (WGS) entry which is preliminary data.</text>
</comment>
<feature type="domain" description="DUF4007" evidence="1">
    <location>
        <begin position="10"/>
        <end position="318"/>
    </location>
</feature>
<sequence>MSIESSNLKFSGHQTFPIRYGWIYKIIQEVIKGHSLSSKENIEDQMISMGMGKNMVLSVRHWIRTLNLVTCTDKKTQQYELTDLAKKLFVGDDAYDEYLDKVGTVWLLHWLTQSINSQNAELNTARWFFNYFNGVRIDKVKLSKQIMMSLANHEKELTEATLKKDIDCLFQMYAVKTASASASKVNEDTFTSPFTELGLIYHDSAKDYRSELKTQKSLPVEVFAYAVIDYMARLQLDRNGEKINNNNTLSFDTLLDEVGSPGRVFRLTANGLTEQLDELEVLSEGKIAWTDTQGLRQIQHNYDDLQAVDPGMFLQKYYQGEQK</sequence>
<dbReference type="EMBL" id="JAUHGG010000023">
    <property type="protein sequence ID" value="MDS1824403.1"/>
    <property type="molecule type" value="Genomic_DNA"/>
</dbReference>
<name>A0AAW8Q750_VIBPH</name>
<reference evidence="2" key="1">
    <citation type="submission" date="2023-06" db="EMBL/GenBank/DDBJ databases">
        <title>Genomic Diversity of Vibrio spp. and Metagenomic Analysis of Pathogens in Florida Gulf Coastal Waters Following Hurricane Ian.</title>
        <authorList>
            <person name="Brumfield K.D."/>
        </authorList>
    </citation>
    <scope>NUCLEOTIDE SEQUENCE</scope>
    <source>
        <strain evidence="2">WBS2B-138</strain>
    </source>
</reference>
<dbReference type="InterPro" id="IPR025248">
    <property type="entry name" value="DUF4007"/>
</dbReference>
<evidence type="ECO:0000313" key="3">
    <source>
        <dbReference type="Proteomes" id="UP001253193"/>
    </source>
</evidence>
<evidence type="ECO:0000313" key="2">
    <source>
        <dbReference type="EMBL" id="MDS1824403.1"/>
    </source>
</evidence>
<evidence type="ECO:0000259" key="1">
    <source>
        <dbReference type="Pfam" id="PF13182"/>
    </source>
</evidence>
<gene>
    <name evidence="2" type="ORF">QX249_27665</name>
</gene>
<organism evidence="2 3">
    <name type="scientific">Vibrio parahaemolyticus</name>
    <dbReference type="NCBI Taxonomy" id="670"/>
    <lineage>
        <taxon>Bacteria</taxon>
        <taxon>Pseudomonadati</taxon>
        <taxon>Pseudomonadota</taxon>
        <taxon>Gammaproteobacteria</taxon>
        <taxon>Vibrionales</taxon>
        <taxon>Vibrionaceae</taxon>
        <taxon>Vibrio</taxon>
    </lineage>
</organism>
<dbReference type="AlphaFoldDB" id="A0AAW8Q750"/>
<dbReference type="Pfam" id="PF13182">
    <property type="entry name" value="DUF4007"/>
    <property type="match status" value="1"/>
</dbReference>